<dbReference type="PROSITE" id="PS50011">
    <property type="entry name" value="PROTEIN_KINASE_DOM"/>
    <property type="match status" value="1"/>
</dbReference>
<keyword evidence="7" id="KW-0418">Kinase</keyword>
<dbReference type="Pfam" id="PF00069">
    <property type="entry name" value="Pkinase"/>
    <property type="match status" value="1"/>
</dbReference>
<dbReference type="AlphaFoldDB" id="A0A8X8ZVH7"/>
<dbReference type="InterPro" id="IPR008271">
    <property type="entry name" value="Ser/Thr_kinase_AS"/>
</dbReference>
<keyword evidence="12" id="KW-1185">Reference proteome</keyword>
<dbReference type="PROSITE" id="PS50816">
    <property type="entry name" value="NAF"/>
    <property type="match status" value="1"/>
</dbReference>
<evidence type="ECO:0000259" key="10">
    <source>
        <dbReference type="PROSITE" id="PS50816"/>
    </source>
</evidence>
<evidence type="ECO:0000256" key="8">
    <source>
        <dbReference type="ARBA" id="ARBA00022840"/>
    </source>
</evidence>
<name>A0A8X8ZVH7_SALSN</name>
<evidence type="ECO:0000256" key="2">
    <source>
        <dbReference type="ARBA" id="ARBA00006234"/>
    </source>
</evidence>
<dbReference type="SMART" id="SM00220">
    <property type="entry name" value="S_TKc"/>
    <property type="match status" value="1"/>
</dbReference>
<dbReference type="PANTHER" id="PTHR43895">
    <property type="entry name" value="CALCIUM/CALMODULIN-DEPENDENT PROTEIN KINASE KINASE-RELATED"/>
    <property type="match status" value="1"/>
</dbReference>
<dbReference type="PROSITE" id="PS00108">
    <property type="entry name" value="PROTEIN_KINASE_ST"/>
    <property type="match status" value="1"/>
</dbReference>
<comment type="cofactor">
    <cofactor evidence="1">
        <name>Mn(2+)</name>
        <dbReference type="ChEBI" id="CHEBI:29035"/>
    </cofactor>
</comment>
<proteinExistence type="inferred from homology"/>
<evidence type="ECO:0000259" key="9">
    <source>
        <dbReference type="PROSITE" id="PS50011"/>
    </source>
</evidence>
<evidence type="ECO:0000313" key="12">
    <source>
        <dbReference type="Proteomes" id="UP000298416"/>
    </source>
</evidence>
<dbReference type="GO" id="GO:0004674">
    <property type="term" value="F:protein serine/threonine kinase activity"/>
    <property type="evidence" value="ECO:0007669"/>
    <property type="project" value="UniProtKB-KW"/>
</dbReference>
<organism evidence="11">
    <name type="scientific">Salvia splendens</name>
    <name type="common">Scarlet sage</name>
    <dbReference type="NCBI Taxonomy" id="180675"/>
    <lineage>
        <taxon>Eukaryota</taxon>
        <taxon>Viridiplantae</taxon>
        <taxon>Streptophyta</taxon>
        <taxon>Embryophyta</taxon>
        <taxon>Tracheophyta</taxon>
        <taxon>Spermatophyta</taxon>
        <taxon>Magnoliopsida</taxon>
        <taxon>eudicotyledons</taxon>
        <taxon>Gunneridae</taxon>
        <taxon>Pentapetalae</taxon>
        <taxon>asterids</taxon>
        <taxon>lamiids</taxon>
        <taxon>Lamiales</taxon>
        <taxon>Lamiaceae</taxon>
        <taxon>Nepetoideae</taxon>
        <taxon>Mentheae</taxon>
        <taxon>Salviinae</taxon>
        <taxon>Salvia</taxon>
        <taxon>Salvia subgen. Calosphace</taxon>
        <taxon>core Calosphace</taxon>
    </lineage>
</organism>
<feature type="domain" description="Protein kinase" evidence="9">
    <location>
        <begin position="1"/>
        <end position="220"/>
    </location>
</feature>
<sequence>MEYAKGGELFKRIVKGRFKEETARTYFRQLICAVDFCHNRGVYHRDLKPENLLLDEDGNLKVSDFGLSTLAESKRQDGLLRTTNLMDMYRKIAKGIYKCPTWFSSEVKRLLSKILDPNPKTRISIARIMEHPWFKKGLTSKHPVANEVNMDNIVTIPLELDVMELARPDNLNAFDIISLSSGLDLSSLFVSQDEKEDARFTTTSSVACIVSMLHASRGSN</sequence>
<evidence type="ECO:0000313" key="11">
    <source>
        <dbReference type="EMBL" id="KAG6418557.1"/>
    </source>
</evidence>
<keyword evidence="8" id="KW-0067">ATP-binding</keyword>
<feature type="domain" description="NAF" evidence="10">
    <location>
        <begin position="166"/>
        <end position="190"/>
    </location>
</feature>
<evidence type="ECO:0000256" key="7">
    <source>
        <dbReference type="ARBA" id="ARBA00022777"/>
    </source>
</evidence>
<dbReference type="GO" id="GO:0005524">
    <property type="term" value="F:ATP binding"/>
    <property type="evidence" value="ECO:0007669"/>
    <property type="project" value="UniProtKB-KW"/>
</dbReference>
<reference evidence="11" key="2">
    <citation type="submission" date="2020-08" db="EMBL/GenBank/DDBJ databases">
        <title>Plant Genome Project.</title>
        <authorList>
            <person name="Zhang R.-G."/>
        </authorList>
    </citation>
    <scope>NUCLEOTIDE SEQUENCE</scope>
    <source>
        <strain evidence="11">Huo1</strain>
        <tissue evidence="11">Leaf</tissue>
    </source>
</reference>
<comment type="similarity">
    <text evidence="2">Belongs to the protein kinase superfamily. CAMK Ser/Thr protein kinase family. SNF1 subfamily.</text>
</comment>
<protein>
    <recommendedName>
        <fullName evidence="3">non-specific serine/threonine protein kinase</fullName>
        <ecNumber evidence="3">2.7.11.1</ecNumber>
    </recommendedName>
</protein>
<dbReference type="EC" id="2.7.11.1" evidence="3"/>
<evidence type="ECO:0000256" key="1">
    <source>
        <dbReference type="ARBA" id="ARBA00001936"/>
    </source>
</evidence>
<dbReference type="InterPro" id="IPR004041">
    <property type="entry name" value="NAF_dom"/>
</dbReference>
<dbReference type="PANTHER" id="PTHR43895:SF123">
    <property type="entry name" value="NON-SPECIFIC SERINE_THREONINE PROTEIN KINASE"/>
    <property type="match status" value="1"/>
</dbReference>
<gene>
    <name evidence="11" type="ORF">SASPL_120761</name>
</gene>
<dbReference type="GO" id="GO:0007165">
    <property type="term" value="P:signal transduction"/>
    <property type="evidence" value="ECO:0007669"/>
    <property type="project" value="InterPro"/>
</dbReference>
<comment type="caution">
    <text evidence="11">The sequence shown here is derived from an EMBL/GenBank/DDBJ whole genome shotgun (WGS) entry which is preliminary data.</text>
</comment>
<dbReference type="InterPro" id="IPR000719">
    <property type="entry name" value="Prot_kinase_dom"/>
</dbReference>
<evidence type="ECO:0000256" key="5">
    <source>
        <dbReference type="ARBA" id="ARBA00022679"/>
    </source>
</evidence>
<accession>A0A8X8ZVH7</accession>
<dbReference type="SUPFAM" id="SSF56112">
    <property type="entry name" value="Protein kinase-like (PK-like)"/>
    <property type="match status" value="1"/>
</dbReference>
<evidence type="ECO:0000256" key="3">
    <source>
        <dbReference type="ARBA" id="ARBA00012513"/>
    </source>
</evidence>
<evidence type="ECO:0000256" key="6">
    <source>
        <dbReference type="ARBA" id="ARBA00022741"/>
    </source>
</evidence>
<reference evidence="11" key="1">
    <citation type="submission" date="2018-01" db="EMBL/GenBank/DDBJ databases">
        <authorList>
            <person name="Mao J.F."/>
        </authorList>
    </citation>
    <scope>NUCLEOTIDE SEQUENCE</scope>
    <source>
        <strain evidence="11">Huo1</strain>
        <tissue evidence="11">Leaf</tissue>
    </source>
</reference>
<dbReference type="InterPro" id="IPR011009">
    <property type="entry name" value="Kinase-like_dom_sf"/>
</dbReference>
<keyword evidence="5" id="KW-0808">Transferase</keyword>
<dbReference type="Gene3D" id="1.10.510.10">
    <property type="entry name" value="Transferase(Phosphotransferase) domain 1"/>
    <property type="match status" value="2"/>
</dbReference>
<evidence type="ECO:0000256" key="4">
    <source>
        <dbReference type="ARBA" id="ARBA00022527"/>
    </source>
</evidence>
<dbReference type="InterPro" id="IPR018451">
    <property type="entry name" value="NAF/FISL_domain"/>
</dbReference>
<dbReference type="Gene3D" id="3.30.310.80">
    <property type="entry name" value="Kinase associated domain 1, KA1"/>
    <property type="match status" value="1"/>
</dbReference>
<keyword evidence="4" id="KW-0723">Serine/threonine-protein kinase</keyword>
<keyword evidence="6" id="KW-0547">Nucleotide-binding</keyword>
<dbReference type="Proteomes" id="UP000298416">
    <property type="component" value="Unassembled WGS sequence"/>
</dbReference>
<dbReference type="Pfam" id="PF03822">
    <property type="entry name" value="NAF"/>
    <property type="match status" value="1"/>
</dbReference>
<dbReference type="EMBL" id="PNBA02000007">
    <property type="protein sequence ID" value="KAG6418557.1"/>
    <property type="molecule type" value="Genomic_DNA"/>
</dbReference>